<dbReference type="InterPro" id="IPR009351">
    <property type="entry name" value="AlkZ-like"/>
</dbReference>
<sequence>MNITIKNIRLKSQQLSEQLFDTPKEVVSWMGAVQAQDFTMAKWAIAIRSKQCTEQDIEEAFNRGDFLRTHIMRPTWHFVSAEDIRWLLKLTGERIKGAWKYVKDLKLDEQELTKCYKLLERTLRDNNHQTKDEITKIFEQEGLGATERHIYLFTMLAEADGIICSGSLKEKKQTYALLEERAPLSKDIHRDEALAKLAQRYMQSHSPASLQDFVWWSGLTIKDCRHAFSLIDNELIKDHFGSTELYIHKDYNECASSDTNILHFLPAYDEYLISYKDRTNVLDLEHHPKAFNNYGIFQSIILYNGHGVGNWKKIKKAKGIDFDISFWDSKFKIDKELLALEGKKFQDYIKK</sequence>
<evidence type="ECO:0008006" key="2">
    <source>
        <dbReference type="Google" id="ProtNLM"/>
    </source>
</evidence>
<name>A0A212JT38_9BACT</name>
<dbReference type="AlphaFoldDB" id="A0A212JT38"/>
<dbReference type="PANTHER" id="PTHR38479:SF2">
    <property type="entry name" value="WINGED HELIX DNA-BINDING DOMAIN-CONTAINING PROTEIN"/>
    <property type="match status" value="1"/>
</dbReference>
<accession>A0A212JT38</accession>
<proteinExistence type="predicted"/>
<protein>
    <recommendedName>
        <fullName evidence="2">Winged helix DNA-binding domain-containing protein</fullName>
    </recommendedName>
</protein>
<dbReference type="RefSeq" id="WP_296942117.1">
    <property type="nucleotide sequence ID" value="NZ_LT599032.1"/>
</dbReference>
<evidence type="ECO:0000313" key="1">
    <source>
        <dbReference type="EMBL" id="SBW02528.1"/>
    </source>
</evidence>
<dbReference type="PANTHER" id="PTHR38479">
    <property type="entry name" value="LMO0824 PROTEIN"/>
    <property type="match status" value="1"/>
</dbReference>
<gene>
    <name evidence="1" type="ORF">KL86DYS1_30330</name>
</gene>
<reference evidence="1" key="1">
    <citation type="submission" date="2016-04" db="EMBL/GenBank/DDBJ databases">
        <authorList>
            <person name="Evans L.H."/>
            <person name="Alamgir A."/>
            <person name="Owens N."/>
            <person name="Weber N.D."/>
            <person name="Virtaneva K."/>
            <person name="Barbian K."/>
            <person name="Babar A."/>
            <person name="Rosenke K."/>
        </authorList>
    </citation>
    <scope>NUCLEOTIDE SEQUENCE</scope>
    <source>
        <strain evidence="1">86-1</strain>
    </source>
</reference>
<dbReference type="EMBL" id="FLUM01000003">
    <property type="protein sequence ID" value="SBW02528.1"/>
    <property type="molecule type" value="Genomic_DNA"/>
</dbReference>
<organism evidence="1">
    <name type="scientific">uncultured Dysgonomonas sp</name>
    <dbReference type="NCBI Taxonomy" id="206096"/>
    <lineage>
        <taxon>Bacteria</taxon>
        <taxon>Pseudomonadati</taxon>
        <taxon>Bacteroidota</taxon>
        <taxon>Bacteroidia</taxon>
        <taxon>Bacteroidales</taxon>
        <taxon>Dysgonomonadaceae</taxon>
        <taxon>Dysgonomonas</taxon>
        <taxon>environmental samples</taxon>
    </lineage>
</organism>
<dbReference type="Pfam" id="PF06224">
    <property type="entry name" value="AlkZ-like"/>
    <property type="match status" value="1"/>
</dbReference>